<keyword evidence="6 9" id="KW-1133">Transmembrane helix</keyword>
<evidence type="ECO:0000256" key="7">
    <source>
        <dbReference type="ARBA" id="ARBA00023136"/>
    </source>
</evidence>
<keyword evidence="7 9" id="KW-0472">Membrane</keyword>
<evidence type="ECO:0000256" key="6">
    <source>
        <dbReference type="ARBA" id="ARBA00022989"/>
    </source>
</evidence>
<evidence type="ECO:0000256" key="8">
    <source>
        <dbReference type="SAM" id="MobiDB-lite"/>
    </source>
</evidence>
<feature type="transmembrane region" description="Helical" evidence="9">
    <location>
        <begin position="166"/>
        <end position="187"/>
    </location>
</feature>
<feature type="transmembrane region" description="Helical" evidence="9">
    <location>
        <begin position="128"/>
        <end position="146"/>
    </location>
</feature>
<keyword evidence="3" id="KW-0813">Transport</keyword>
<dbReference type="OrthoDB" id="3177005at2"/>
<evidence type="ECO:0000313" key="11">
    <source>
        <dbReference type="Proteomes" id="UP000295722"/>
    </source>
</evidence>
<gene>
    <name evidence="10" type="ORF">EYW47_09960</name>
</gene>
<keyword evidence="5 9" id="KW-0812">Transmembrane</keyword>
<sequence length="308" mass="32712">MAPCMESEEVPKPQLRSTQETRLTRHPHRFKEFVAGARDMIPMMIGAAPFGVIFGTLVTSGPLSLWHGQLMSLAVFAGSAQFIALGLIASHASFAVIWATTLIVNLRHVLYSATLAPYVSHLPMRWRLVLGGLLTDEVFAVAWAYFRRHPPGDVSPWHFLGSGVSMYVNWQIWTAAGLLFGAAFPGLQSLGLDFAMVATFIAIVVPQLVAVRYLAAAVTAGALAFFWQGWPYKLGLLGAVLAGVAVGVALSLPRKPRTASAASGHHDARAAAGPAGKSTNTSTSTSTSEANATRMPCHDTHAAAGGRP</sequence>
<feature type="region of interest" description="Disordered" evidence="8">
    <location>
        <begin position="1"/>
        <end position="21"/>
    </location>
</feature>
<feature type="transmembrane region" description="Helical" evidence="9">
    <location>
        <begin position="40"/>
        <end position="58"/>
    </location>
</feature>
<dbReference type="PANTHER" id="PTHR34979">
    <property type="entry name" value="INNER MEMBRANE PROTEIN YGAZ"/>
    <property type="match status" value="1"/>
</dbReference>
<dbReference type="InterPro" id="IPR011606">
    <property type="entry name" value="Brnchd-chn_aa_trnsp_permease"/>
</dbReference>
<evidence type="ECO:0000256" key="1">
    <source>
        <dbReference type="ARBA" id="ARBA00004651"/>
    </source>
</evidence>
<protein>
    <submittedName>
        <fullName evidence="10">Branched-chain amino acid ABC transporter permease</fullName>
    </submittedName>
</protein>
<evidence type="ECO:0000256" key="2">
    <source>
        <dbReference type="ARBA" id="ARBA00010735"/>
    </source>
</evidence>
<comment type="subcellular location">
    <subcellularLocation>
        <location evidence="1">Cell membrane</location>
        <topology evidence="1">Multi-pass membrane protein</topology>
    </subcellularLocation>
</comment>
<feature type="region of interest" description="Disordered" evidence="8">
    <location>
        <begin position="259"/>
        <end position="308"/>
    </location>
</feature>
<comment type="caution">
    <text evidence="10">The sequence shown here is derived from an EMBL/GenBank/DDBJ whole genome shotgun (WGS) entry which is preliminary data.</text>
</comment>
<feature type="transmembrane region" description="Helical" evidence="9">
    <location>
        <begin position="233"/>
        <end position="252"/>
    </location>
</feature>
<dbReference type="Pfam" id="PF03591">
    <property type="entry name" value="AzlC"/>
    <property type="match status" value="1"/>
</dbReference>
<dbReference type="GO" id="GO:1903785">
    <property type="term" value="P:L-valine transmembrane transport"/>
    <property type="evidence" value="ECO:0007669"/>
    <property type="project" value="TreeGrafter"/>
</dbReference>
<evidence type="ECO:0000256" key="3">
    <source>
        <dbReference type="ARBA" id="ARBA00022448"/>
    </source>
</evidence>
<evidence type="ECO:0000313" key="10">
    <source>
        <dbReference type="EMBL" id="TDG24949.1"/>
    </source>
</evidence>
<dbReference type="AlphaFoldDB" id="A0A4R5MDF3"/>
<keyword evidence="11" id="KW-1185">Reference proteome</keyword>
<evidence type="ECO:0000256" key="5">
    <source>
        <dbReference type="ARBA" id="ARBA00022692"/>
    </source>
</evidence>
<reference evidence="10 11" key="1">
    <citation type="submission" date="2019-03" db="EMBL/GenBank/DDBJ databases">
        <title>Paraburkholderia sp. 4M-K11, isolated from subtropical forest soil.</title>
        <authorList>
            <person name="Gao Z.-H."/>
            <person name="Qiu L.-H."/>
        </authorList>
    </citation>
    <scope>NUCLEOTIDE SEQUENCE [LARGE SCALE GENOMIC DNA]</scope>
    <source>
        <strain evidence="10 11">4M-K11</strain>
    </source>
</reference>
<dbReference type="PANTHER" id="PTHR34979:SF1">
    <property type="entry name" value="INNER MEMBRANE PROTEIN YGAZ"/>
    <property type="match status" value="1"/>
</dbReference>
<comment type="similarity">
    <text evidence="2">Belongs to the AzlC family.</text>
</comment>
<dbReference type="Proteomes" id="UP000295722">
    <property type="component" value="Unassembled WGS sequence"/>
</dbReference>
<feature type="transmembrane region" description="Helical" evidence="9">
    <location>
        <begin position="194"/>
        <end position="227"/>
    </location>
</feature>
<dbReference type="GO" id="GO:0005886">
    <property type="term" value="C:plasma membrane"/>
    <property type="evidence" value="ECO:0007669"/>
    <property type="project" value="UniProtKB-SubCell"/>
</dbReference>
<feature type="compositionally biased region" description="Low complexity" evidence="8">
    <location>
        <begin position="270"/>
        <end position="288"/>
    </location>
</feature>
<dbReference type="EMBL" id="SMRP01000003">
    <property type="protein sequence ID" value="TDG24949.1"/>
    <property type="molecule type" value="Genomic_DNA"/>
</dbReference>
<keyword evidence="4" id="KW-1003">Cell membrane</keyword>
<organism evidence="10 11">
    <name type="scientific">Paraburkholderia silviterrae</name>
    <dbReference type="NCBI Taxonomy" id="2528715"/>
    <lineage>
        <taxon>Bacteria</taxon>
        <taxon>Pseudomonadati</taxon>
        <taxon>Pseudomonadota</taxon>
        <taxon>Betaproteobacteria</taxon>
        <taxon>Burkholderiales</taxon>
        <taxon>Burkholderiaceae</taxon>
        <taxon>Paraburkholderia</taxon>
    </lineage>
</organism>
<accession>A0A4R5MDF3</accession>
<evidence type="ECO:0000256" key="9">
    <source>
        <dbReference type="SAM" id="Phobius"/>
    </source>
</evidence>
<name>A0A4R5MDF3_9BURK</name>
<evidence type="ECO:0000256" key="4">
    <source>
        <dbReference type="ARBA" id="ARBA00022475"/>
    </source>
</evidence>
<proteinExistence type="inferred from homology"/>